<name>A0A0F9BVH2_9ZZZZ</name>
<gene>
    <name evidence="1" type="ORF">LCGC14_2400810</name>
</gene>
<dbReference type="AlphaFoldDB" id="A0A0F9BVH2"/>
<proteinExistence type="predicted"/>
<evidence type="ECO:0000313" key="1">
    <source>
        <dbReference type="EMBL" id="KKL25884.1"/>
    </source>
</evidence>
<accession>A0A0F9BVH2</accession>
<protein>
    <submittedName>
        <fullName evidence="1">Uncharacterized protein</fullName>
    </submittedName>
</protein>
<reference evidence="1" key="1">
    <citation type="journal article" date="2015" name="Nature">
        <title>Complex archaea that bridge the gap between prokaryotes and eukaryotes.</title>
        <authorList>
            <person name="Spang A."/>
            <person name="Saw J.H."/>
            <person name="Jorgensen S.L."/>
            <person name="Zaremba-Niedzwiedzka K."/>
            <person name="Martijn J."/>
            <person name="Lind A.E."/>
            <person name="van Eijk R."/>
            <person name="Schleper C."/>
            <person name="Guy L."/>
            <person name="Ettema T.J."/>
        </authorList>
    </citation>
    <scope>NUCLEOTIDE SEQUENCE</scope>
</reference>
<sequence>MTKKDYIKLAKLIKEYNIGIDHSGFVSHLSQILKEDNPQFDRQRFIAACR</sequence>
<organism evidence="1">
    <name type="scientific">marine sediment metagenome</name>
    <dbReference type="NCBI Taxonomy" id="412755"/>
    <lineage>
        <taxon>unclassified sequences</taxon>
        <taxon>metagenomes</taxon>
        <taxon>ecological metagenomes</taxon>
    </lineage>
</organism>
<comment type="caution">
    <text evidence="1">The sequence shown here is derived from an EMBL/GenBank/DDBJ whole genome shotgun (WGS) entry which is preliminary data.</text>
</comment>
<dbReference type="EMBL" id="LAZR01036045">
    <property type="protein sequence ID" value="KKL25884.1"/>
    <property type="molecule type" value="Genomic_DNA"/>
</dbReference>